<gene>
    <name evidence="10" type="ORF">EVAR_71729_1</name>
</gene>
<protein>
    <recommendedName>
        <fullName evidence="9">Reverse transcriptase RNase H-like domain-containing protein</fullName>
    </recommendedName>
</protein>
<dbReference type="InterPro" id="IPR043128">
    <property type="entry name" value="Rev_trsase/Diguanyl_cyclase"/>
</dbReference>
<reference evidence="10 11" key="1">
    <citation type="journal article" date="2019" name="Commun. Biol.">
        <title>The bagworm genome reveals a unique fibroin gene that provides high tensile strength.</title>
        <authorList>
            <person name="Kono N."/>
            <person name="Nakamura H."/>
            <person name="Ohtoshi R."/>
            <person name="Tomita M."/>
            <person name="Numata K."/>
            <person name="Arakawa K."/>
        </authorList>
    </citation>
    <scope>NUCLEOTIDE SEQUENCE [LARGE SCALE GENOMIC DNA]</scope>
</reference>
<evidence type="ECO:0000256" key="2">
    <source>
        <dbReference type="ARBA" id="ARBA00022679"/>
    </source>
</evidence>
<proteinExistence type="predicted"/>
<dbReference type="AlphaFoldDB" id="A0A4C1SV92"/>
<evidence type="ECO:0000256" key="8">
    <source>
        <dbReference type="ARBA" id="ARBA00022918"/>
    </source>
</evidence>
<dbReference type="PANTHER" id="PTHR33064:SF37">
    <property type="entry name" value="RIBONUCLEASE H"/>
    <property type="match status" value="1"/>
</dbReference>
<evidence type="ECO:0000259" key="9">
    <source>
        <dbReference type="Pfam" id="PF17917"/>
    </source>
</evidence>
<keyword evidence="2" id="KW-0808">Transferase</keyword>
<evidence type="ECO:0000256" key="3">
    <source>
        <dbReference type="ARBA" id="ARBA00022695"/>
    </source>
</evidence>
<dbReference type="PANTHER" id="PTHR33064">
    <property type="entry name" value="POL PROTEIN"/>
    <property type="match status" value="1"/>
</dbReference>
<dbReference type="Pfam" id="PF17917">
    <property type="entry name" value="RT_RNaseH"/>
    <property type="match status" value="1"/>
</dbReference>
<evidence type="ECO:0000256" key="7">
    <source>
        <dbReference type="ARBA" id="ARBA00022801"/>
    </source>
</evidence>
<keyword evidence="1" id="KW-0645">Protease</keyword>
<dbReference type="OrthoDB" id="425619at2759"/>
<dbReference type="GO" id="GO:0006508">
    <property type="term" value="P:proteolysis"/>
    <property type="evidence" value="ECO:0007669"/>
    <property type="project" value="UniProtKB-KW"/>
</dbReference>
<dbReference type="InterPro" id="IPR043502">
    <property type="entry name" value="DNA/RNA_pol_sf"/>
</dbReference>
<dbReference type="Gene3D" id="3.30.70.270">
    <property type="match status" value="1"/>
</dbReference>
<evidence type="ECO:0000256" key="5">
    <source>
        <dbReference type="ARBA" id="ARBA00022750"/>
    </source>
</evidence>
<dbReference type="SUPFAM" id="SSF56672">
    <property type="entry name" value="DNA/RNA polymerases"/>
    <property type="match status" value="1"/>
</dbReference>
<evidence type="ECO:0000256" key="4">
    <source>
        <dbReference type="ARBA" id="ARBA00022722"/>
    </source>
</evidence>
<name>A0A4C1SV92_EUMVA</name>
<dbReference type="GO" id="GO:0003964">
    <property type="term" value="F:RNA-directed DNA polymerase activity"/>
    <property type="evidence" value="ECO:0007669"/>
    <property type="project" value="UniProtKB-KW"/>
</dbReference>
<dbReference type="Proteomes" id="UP000299102">
    <property type="component" value="Unassembled WGS sequence"/>
</dbReference>
<evidence type="ECO:0000313" key="11">
    <source>
        <dbReference type="Proteomes" id="UP000299102"/>
    </source>
</evidence>
<keyword evidence="11" id="KW-1185">Reference proteome</keyword>
<keyword evidence="6" id="KW-0255">Endonuclease</keyword>
<keyword evidence="3" id="KW-0548">Nucleotidyltransferase</keyword>
<keyword evidence="7" id="KW-0378">Hydrolase</keyword>
<sequence length="169" mass="19048">MGAAGWYRKFIPDYATIAAPIFDAEKGKQFKFSDEAKAAFDHLKRALISSPLLGLLRHFYRHWAQRNYFVTERECLVVVLAIKKFRPYVELMPFSVITDHSSLKWLMSHKDLSESMERISADVGGLIGLGSAAFGSSDYSELVTTIEANSELLLDLKVVECFVYKGSTL</sequence>
<dbReference type="InterPro" id="IPR051320">
    <property type="entry name" value="Viral_Replic_Matur_Polypro"/>
</dbReference>
<accession>A0A4C1SV92</accession>
<evidence type="ECO:0000313" key="10">
    <source>
        <dbReference type="EMBL" id="GBP06109.1"/>
    </source>
</evidence>
<keyword evidence="4" id="KW-0540">Nuclease</keyword>
<dbReference type="GO" id="GO:0004190">
    <property type="term" value="F:aspartic-type endopeptidase activity"/>
    <property type="evidence" value="ECO:0007669"/>
    <property type="project" value="UniProtKB-KW"/>
</dbReference>
<feature type="domain" description="Reverse transcriptase RNase H-like" evidence="9">
    <location>
        <begin position="64"/>
        <end position="120"/>
    </location>
</feature>
<dbReference type="GO" id="GO:0004519">
    <property type="term" value="F:endonuclease activity"/>
    <property type="evidence" value="ECO:0007669"/>
    <property type="project" value="UniProtKB-KW"/>
</dbReference>
<dbReference type="EMBL" id="BGZK01003992">
    <property type="protein sequence ID" value="GBP06109.1"/>
    <property type="molecule type" value="Genomic_DNA"/>
</dbReference>
<keyword evidence="5" id="KW-0064">Aspartyl protease</keyword>
<keyword evidence="8" id="KW-0695">RNA-directed DNA polymerase</keyword>
<evidence type="ECO:0000256" key="6">
    <source>
        <dbReference type="ARBA" id="ARBA00022759"/>
    </source>
</evidence>
<dbReference type="STRING" id="151549.A0A4C1SV92"/>
<comment type="caution">
    <text evidence="10">The sequence shown here is derived from an EMBL/GenBank/DDBJ whole genome shotgun (WGS) entry which is preliminary data.</text>
</comment>
<evidence type="ECO:0000256" key="1">
    <source>
        <dbReference type="ARBA" id="ARBA00022670"/>
    </source>
</evidence>
<organism evidence="10 11">
    <name type="scientific">Eumeta variegata</name>
    <name type="common">Bagworm moth</name>
    <name type="synonym">Eumeta japonica</name>
    <dbReference type="NCBI Taxonomy" id="151549"/>
    <lineage>
        <taxon>Eukaryota</taxon>
        <taxon>Metazoa</taxon>
        <taxon>Ecdysozoa</taxon>
        <taxon>Arthropoda</taxon>
        <taxon>Hexapoda</taxon>
        <taxon>Insecta</taxon>
        <taxon>Pterygota</taxon>
        <taxon>Neoptera</taxon>
        <taxon>Endopterygota</taxon>
        <taxon>Lepidoptera</taxon>
        <taxon>Glossata</taxon>
        <taxon>Ditrysia</taxon>
        <taxon>Tineoidea</taxon>
        <taxon>Psychidae</taxon>
        <taxon>Oiketicinae</taxon>
        <taxon>Eumeta</taxon>
    </lineage>
</organism>
<dbReference type="InterPro" id="IPR041373">
    <property type="entry name" value="RT_RNaseH"/>
</dbReference>